<dbReference type="InterPro" id="IPR006368">
    <property type="entry name" value="GDP_Man_deHydtase"/>
</dbReference>
<comment type="similarity">
    <text evidence="3 7">Belongs to the NAD(P)-dependent epimerase/dehydratase family. GDP-mannose 4,6-dehydratase subfamily.</text>
</comment>
<dbReference type="FunFam" id="3.40.50.720:FF:000924">
    <property type="entry name" value="GDP-mannose 4,6 dehydratase"/>
    <property type="match status" value="1"/>
</dbReference>
<comment type="caution">
    <text evidence="7">Lacks conserved residue(s) required for the propagation of feature annotation.</text>
</comment>
<evidence type="ECO:0000313" key="10">
    <source>
        <dbReference type="Proteomes" id="UP000006844"/>
    </source>
</evidence>
<evidence type="ECO:0000256" key="3">
    <source>
        <dbReference type="ARBA" id="ARBA00009263"/>
    </source>
</evidence>
<name>E8V6Y7_TERSS</name>
<dbReference type="STRING" id="401053.AciPR4_4268"/>
<dbReference type="GO" id="GO:0070401">
    <property type="term" value="F:NADP+ binding"/>
    <property type="evidence" value="ECO:0007669"/>
    <property type="project" value="UniProtKB-UniRule"/>
</dbReference>
<organism evidence="9 10">
    <name type="scientific">Terriglobus saanensis (strain ATCC BAA-1853 / DSM 23119 / SP1PR4)</name>
    <dbReference type="NCBI Taxonomy" id="401053"/>
    <lineage>
        <taxon>Bacteria</taxon>
        <taxon>Pseudomonadati</taxon>
        <taxon>Acidobacteriota</taxon>
        <taxon>Terriglobia</taxon>
        <taxon>Terriglobales</taxon>
        <taxon>Acidobacteriaceae</taxon>
        <taxon>Terriglobus</taxon>
    </lineage>
</organism>
<dbReference type="OrthoDB" id="9779041at2"/>
<dbReference type="Proteomes" id="UP000006844">
    <property type="component" value="Chromosome"/>
</dbReference>
<reference evidence="9 10" key="1">
    <citation type="journal article" date="2012" name="Stand. Genomic Sci.">
        <title>Complete genome sequence of Terriglobus saanensis type strain SP1PR4(T), an Acidobacteria from tundra soil.</title>
        <authorList>
            <person name="Rawat S.R."/>
            <person name="Mannisto M.K."/>
            <person name="Starovoytov V."/>
            <person name="Goodwin L."/>
            <person name="Nolan M."/>
            <person name="Hauser L."/>
            <person name="Land M."/>
            <person name="Davenport K.W."/>
            <person name="Woyke T."/>
            <person name="Haggblom M.M."/>
        </authorList>
    </citation>
    <scope>NUCLEOTIDE SEQUENCE</scope>
    <source>
        <strain evidence="10">ATCC BAA-1853 / DSM 23119 / SP1PR4</strain>
    </source>
</reference>
<evidence type="ECO:0000259" key="8">
    <source>
        <dbReference type="Pfam" id="PF16363"/>
    </source>
</evidence>
<evidence type="ECO:0000256" key="1">
    <source>
        <dbReference type="ARBA" id="ARBA00000188"/>
    </source>
</evidence>
<dbReference type="EC" id="4.2.1.47" evidence="4 7"/>
<dbReference type="HOGENOM" id="CLU_007383_14_0_0"/>
<comment type="function">
    <text evidence="6 7">Catalyzes the conversion of GDP-D-mannose to GDP-4-dehydro-6-deoxy-D-mannose.</text>
</comment>
<comment type="catalytic activity">
    <reaction evidence="1 7">
        <text>GDP-alpha-D-mannose = GDP-4-dehydro-alpha-D-rhamnose + H2O</text>
        <dbReference type="Rhea" id="RHEA:23820"/>
        <dbReference type="ChEBI" id="CHEBI:15377"/>
        <dbReference type="ChEBI" id="CHEBI:57527"/>
        <dbReference type="ChEBI" id="CHEBI:57964"/>
        <dbReference type="EC" id="4.2.1.47"/>
    </reaction>
</comment>
<feature type="domain" description="NAD(P)-binding" evidence="8">
    <location>
        <begin position="6"/>
        <end position="312"/>
    </location>
</feature>
<dbReference type="Gene3D" id="3.90.25.10">
    <property type="entry name" value="UDP-galactose 4-epimerase, domain 1"/>
    <property type="match status" value="1"/>
</dbReference>
<evidence type="ECO:0000256" key="2">
    <source>
        <dbReference type="ARBA" id="ARBA00001937"/>
    </source>
</evidence>
<dbReference type="KEGG" id="tsa:AciPR4_4268"/>
<dbReference type="Gene3D" id="3.40.50.720">
    <property type="entry name" value="NAD(P)-binding Rossmann-like Domain"/>
    <property type="match status" value="1"/>
</dbReference>
<comment type="cofactor">
    <cofactor evidence="2 7">
        <name>NADP(+)</name>
        <dbReference type="ChEBI" id="CHEBI:58349"/>
    </cofactor>
</comment>
<keyword evidence="10" id="KW-1185">Reference proteome</keyword>
<evidence type="ECO:0000256" key="5">
    <source>
        <dbReference type="ARBA" id="ARBA00023239"/>
    </source>
</evidence>
<dbReference type="EMBL" id="CP002467">
    <property type="protein sequence ID" value="ADV85011.1"/>
    <property type="molecule type" value="Genomic_DNA"/>
</dbReference>
<dbReference type="GO" id="GO:0042351">
    <property type="term" value="P:'de novo' GDP-L-fucose biosynthetic process"/>
    <property type="evidence" value="ECO:0007669"/>
    <property type="project" value="TreeGrafter"/>
</dbReference>
<dbReference type="GO" id="GO:0008446">
    <property type="term" value="F:GDP-mannose 4,6-dehydratase activity"/>
    <property type="evidence" value="ECO:0007669"/>
    <property type="project" value="UniProtKB-UniRule"/>
</dbReference>
<dbReference type="CDD" id="cd05260">
    <property type="entry name" value="GDP_MD_SDR_e"/>
    <property type="match status" value="1"/>
</dbReference>
<dbReference type="eggNOG" id="COG1089">
    <property type="taxonomic scope" value="Bacteria"/>
</dbReference>
<evidence type="ECO:0000256" key="4">
    <source>
        <dbReference type="ARBA" id="ARBA00011989"/>
    </source>
</evidence>
<dbReference type="HAMAP" id="MF_00955">
    <property type="entry name" value="GDP_Man_dehydratase"/>
    <property type="match status" value="1"/>
</dbReference>
<dbReference type="RefSeq" id="WP_013570741.1">
    <property type="nucleotide sequence ID" value="NC_014963.1"/>
</dbReference>
<dbReference type="Pfam" id="PF16363">
    <property type="entry name" value="GDP_Man_Dehyd"/>
    <property type="match status" value="1"/>
</dbReference>
<gene>
    <name evidence="7" type="primary">gmd</name>
    <name evidence="9" type="ordered locus">AciPR4_4268</name>
</gene>
<keyword evidence="5 7" id="KW-0456">Lyase</keyword>
<evidence type="ECO:0000313" key="9">
    <source>
        <dbReference type="EMBL" id="ADV85011.1"/>
    </source>
</evidence>
<dbReference type="InterPro" id="IPR036291">
    <property type="entry name" value="NAD(P)-bd_dom_sf"/>
</dbReference>
<accession>E8V6Y7</accession>
<evidence type="ECO:0000256" key="7">
    <source>
        <dbReference type="HAMAP-Rule" id="MF_00955"/>
    </source>
</evidence>
<dbReference type="InterPro" id="IPR016040">
    <property type="entry name" value="NAD(P)-bd_dom"/>
</dbReference>
<sequence>MKRRALICGISGQDGAYLAKLLLEKGYEVWGTSRDAEMVSFDNLRFLGIKDQVHLVSLNLRDIGGIISLFGRVKPDELYNLAAQSSVGLSFAQPHETFESIALGGLNLLEAVRLTSLPIRIYNAGSTECFGETGLEHVDEDSPFNPRSPYAVAKAAAHWMFSNYREAYGMFACTGVLSNHDSPLRPKRFVTRKIIRAVAEMARGNGAILSLGNVDIERDWGWAPDYVDAIWRILQQDTPEDFIIATGVSATLKEFIRIAYELIDKDWQEHVTVDSSLLRPSEILHSRMNPAKAYSLLGWRAEHTMKEVVRAMFEEELLRLEEESAK</sequence>
<keyword evidence="7" id="KW-0521">NADP</keyword>
<dbReference type="SUPFAM" id="SSF51735">
    <property type="entry name" value="NAD(P)-binding Rossmann-fold domains"/>
    <property type="match status" value="1"/>
</dbReference>
<evidence type="ECO:0000256" key="6">
    <source>
        <dbReference type="ARBA" id="ARBA00059383"/>
    </source>
</evidence>
<protein>
    <recommendedName>
        <fullName evidence="4 7">GDP-mannose 4,6-dehydratase</fullName>
        <ecNumber evidence="4 7">4.2.1.47</ecNumber>
    </recommendedName>
    <alternativeName>
        <fullName evidence="7">GDP-D-mannose dehydratase</fullName>
    </alternativeName>
</protein>
<dbReference type="PANTHER" id="PTHR43715">
    <property type="entry name" value="GDP-MANNOSE 4,6-DEHYDRATASE"/>
    <property type="match status" value="1"/>
</dbReference>
<proteinExistence type="inferred from homology"/>
<dbReference type="PANTHER" id="PTHR43715:SF1">
    <property type="entry name" value="GDP-MANNOSE 4,6 DEHYDRATASE"/>
    <property type="match status" value="1"/>
</dbReference>
<dbReference type="AlphaFoldDB" id="E8V6Y7"/>